<feature type="compositionally biased region" description="Basic and acidic residues" evidence="4">
    <location>
        <begin position="360"/>
        <end position="381"/>
    </location>
</feature>
<accession>A0A023BDZ5</accession>
<gene>
    <name evidence="5" type="ORF">GNI_003280</name>
</gene>
<comment type="similarity">
    <text evidence="2">Belongs to the RRP1 family.</text>
</comment>
<dbReference type="Proteomes" id="UP000019763">
    <property type="component" value="Unassembled WGS sequence"/>
</dbReference>
<evidence type="ECO:0000256" key="1">
    <source>
        <dbReference type="ARBA" id="ARBA00004123"/>
    </source>
</evidence>
<keyword evidence="6" id="KW-1185">Reference proteome</keyword>
<dbReference type="AlphaFoldDB" id="A0A023BDZ5"/>
<protein>
    <submittedName>
        <fullName evidence="5">Nucleolar protein,Nop52 protein</fullName>
    </submittedName>
</protein>
<dbReference type="GO" id="GO:0030688">
    <property type="term" value="C:preribosome, small subunit precursor"/>
    <property type="evidence" value="ECO:0007669"/>
    <property type="project" value="InterPro"/>
</dbReference>
<evidence type="ECO:0000313" key="6">
    <source>
        <dbReference type="Proteomes" id="UP000019763"/>
    </source>
</evidence>
<evidence type="ECO:0000256" key="2">
    <source>
        <dbReference type="ARBA" id="ARBA00006374"/>
    </source>
</evidence>
<feature type="compositionally biased region" description="Acidic residues" evidence="4">
    <location>
        <begin position="311"/>
        <end position="334"/>
    </location>
</feature>
<dbReference type="GO" id="GO:0005634">
    <property type="term" value="C:nucleus"/>
    <property type="evidence" value="ECO:0007669"/>
    <property type="project" value="UniProtKB-SubCell"/>
</dbReference>
<dbReference type="OrthoDB" id="2019504at2759"/>
<dbReference type="InterPro" id="IPR010301">
    <property type="entry name" value="RRP1"/>
</dbReference>
<organism evidence="5 6">
    <name type="scientific">Gregarina niphandrodes</name>
    <name type="common">Septate eugregarine</name>
    <dbReference type="NCBI Taxonomy" id="110365"/>
    <lineage>
        <taxon>Eukaryota</taxon>
        <taxon>Sar</taxon>
        <taxon>Alveolata</taxon>
        <taxon>Apicomplexa</taxon>
        <taxon>Conoidasida</taxon>
        <taxon>Gregarinasina</taxon>
        <taxon>Eugregarinorida</taxon>
        <taxon>Gregarinidae</taxon>
        <taxon>Gregarina</taxon>
    </lineage>
</organism>
<dbReference type="Pfam" id="PF05997">
    <property type="entry name" value="Nop52"/>
    <property type="match status" value="1"/>
</dbReference>
<name>A0A023BDZ5_GRENI</name>
<proteinExistence type="inferred from homology"/>
<keyword evidence="3" id="KW-0539">Nucleus</keyword>
<dbReference type="GeneID" id="22910365"/>
<dbReference type="RefSeq" id="XP_011128504.1">
    <property type="nucleotide sequence ID" value="XM_011130202.1"/>
</dbReference>
<dbReference type="VEuPathDB" id="CryptoDB:GNI_003280"/>
<feature type="region of interest" description="Disordered" evidence="4">
    <location>
        <begin position="306"/>
        <end position="381"/>
    </location>
</feature>
<comment type="caution">
    <text evidence="5">The sequence shown here is derived from an EMBL/GenBank/DDBJ whole genome shotgun (WGS) entry which is preliminary data.</text>
</comment>
<reference evidence="5" key="1">
    <citation type="submission" date="2013-12" db="EMBL/GenBank/DDBJ databases">
        <authorList>
            <person name="Omoto C.K."/>
            <person name="Sibley D."/>
            <person name="Venepally P."/>
            <person name="Hadjithomas M."/>
            <person name="Karamycheva S."/>
            <person name="Brunk B."/>
            <person name="Roos D."/>
            <person name="Caler E."/>
            <person name="Lorenzi H."/>
        </authorList>
    </citation>
    <scope>NUCLEOTIDE SEQUENCE</scope>
</reference>
<evidence type="ECO:0000256" key="3">
    <source>
        <dbReference type="ARBA" id="ARBA00023242"/>
    </source>
</evidence>
<comment type="subcellular location">
    <subcellularLocation>
        <location evidence="1">Nucleus</location>
    </subcellularLocation>
</comment>
<dbReference type="GO" id="GO:0006364">
    <property type="term" value="P:rRNA processing"/>
    <property type="evidence" value="ECO:0007669"/>
    <property type="project" value="InterPro"/>
</dbReference>
<evidence type="ECO:0000313" key="5">
    <source>
        <dbReference type="EMBL" id="EZG89035.1"/>
    </source>
</evidence>
<evidence type="ECO:0000256" key="4">
    <source>
        <dbReference type="SAM" id="MobiDB-lite"/>
    </source>
</evidence>
<sequence>MEVVSEWSRKCEMLCDPLQKRRMRALSSLPGWLERVEESEKTYENYYRVFKACMTLLHLTDGVYNQQSVSVQLVTLTRTNEGKRALVFGALLCAARDFWKHLDQYRVPKFLFLIRLVVSEMLFICIDESWDEKVVRDLFASLGFVMPICNLPRTLDGPNNRLMSTSKKESLLLKHLKTTQWDEDPETESPKEAQIDLKRTEYYNMNLVDTSKSKKRRKHVEESTPEWHPEWFTESRRGVAHIDGAIWHQCVSVWFDELQKQLRGPVSIYGCQPILNEAKVFKKLNHDYTDAPCSEEVSIYVHPDAVKSLDDSPEDDSPEDDSPEDSTGESEQGDDASSNDNSVDQDKSTADEPSSDSDEHEIHGSESGQDKGSMEHDKEDGGLSLQQFVTLNTPIFRALAAHTCVEATWVKVVSVFDDFLGRSSFYGSLTSFARALCVWHVFLEKLVASGLVPSTLSERANKFRISIHQKMMGLKLSQVPFDLSEESLSYIKQIACTHSLVRADELLR</sequence>
<dbReference type="EMBL" id="AFNH02000029">
    <property type="protein sequence ID" value="EZG89035.1"/>
    <property type="molecule type" value="Genomic_DNA"/>
</dbReference>